<evidence type="ECO:0000256" key="9">
    <source>
        <dbReference type="ARBA" id="ARBA00023242"/>
    </source>
</evidence>
<comment type="similarity">
    <text evidence="10">Belongs to the UPL family. TOM1/PTR1 subfamily.</text>
</comment>
<dbReference type="Proteomes" id="UP000812287">
    <property type="component" value="Unassembled WGS sequence"/>
</dbReference>
<dbReference type="SUPFAM" id="SSF56204">
    <property type="entry name" value="Hect, E3 ligase catalytic domain"/>
    <property type="match status" value="1"/>
</dbReference>
<feature type="region of interest" description="Disordered" evidence="12">
    <location>
        <begin position="2384"/>
        <end position="2420"/>
    </location>
</feature>
<evidence type="ECO:0000256" key="12">
    <source>
        <dbReference type="SAM" id="MobiDB-lite"/>
    </source>
</evidence>
<dbReference type="EC" id="2.3.2.26" evidence="4"/>
<feature type="active site" description="Glycyl thioester intermediate" evidence="11">
    <location>
        <position position="3533"/>
    </location>
</feature>
<dbReference type="InterPro" id="IPR010309">
    <property type="entry name" value="E3_Ub_ligase_DUF908"/>
</dbReference>
<feature type="region of interest" description="Disordered" evidence="12">
    <location>
        <begin position="2864"/>
        <end position="2894"/>
    </location>
</feature>
<feature type="region of interest" description="Disordered" evidence="12">
    <location>
        <begin position="2203"/>
        <end position="2240"/>
    </location>
</feature>
<feature type="domain" description="HECT" evidence="14">
    <location>
        <begin position="3231"/>
        <end position="3566"/>
    </location>
</feature>
<dbReference type="PANTHER" id="PTHR11254">
    <property type="entry name" value="HECT DOMAIN UBIQUITIN-PROTEIN LIGASE"/>
    <property type="match status" value="1"/>
</dbReference>
<feature type="region of interest" description="Disordered" evidence="12">
    <location>
        <begin position="2569"/>
        <end position="2589"/>
    </location>
</feature>
<dbReference type="PROSITE" id="PS50030">
    <property type="entry name" value="UBA"/>
    <property type="match status" value="1"/>
</dbReference>
<feature type="compositionally biased region" description="Basic and acidic residues" evidence="12">
    <location>
        <begin position="1960"/>
        <end position="1970"/>
    </location>
</feature>
<keyword evidence="7 11" id="KW-0833">Ubl conjugation pathway</keyword>
<feature type="domain" description="UBA" evidence="13">
    <location>
        <begin position="1259"/>
        <end position="1299"/>
    </location>
</feature>
<dbReference type="EMBL" id="MU250527">
    <property type="protein sequence ID" value="KAG7449511.1"/>
    <property type="molecule type" value="Genomic_DNA"/>
</dbReference>
<evidence type="ECO:0000256" key="7">
    <source>
        <dbReference type="ARBA" id="ARBA00022786"/>
    </source>
</evidence>
<dbReference type="Pfam" id="PF22562">
    <property type="entry name" value="UBA_7"/>
    <property type="match status" value="1"/>
</dbReference>
<dbReference type="InterPro" id="IPR015940">
    <property type="entry name" value="UBA"/>
</dbReference>
<evidence type="ECO:0000256" key="4">
    <source>
        <dbReference type="ARBA" id="ARBA00012485"/>
    </source>
</evidence>
<keyword evidence="16" id="KW-1185">Reference proteome</keyword>
<dbReference type="SMART" id="SM00119">
    <property type="entry name" value="HECTc"/>
    <property type="match status" value="1"/>
</dbReference>
<dbReference type="GeneID" id="66103818"/>
<dbReference type="InterPro" id="IPR035983">
    <property type="entry name" value="Hect_E3_ubiquitin_ligase"/>
</dbReference>
<dbReference type="CDD" id="cd00078">
    <property type="entry name" value="HECTc"/>
    <property type="match status" value="1"/>
</dbReference>
<dbReference type="RefSeq" id="XP_043043011.1">
    <property type="nucleotide sequence ID" value="XM_043181522.1"/>
</dbReference>
<dbReference type="Pfam" id="PF00632">
    <property type="entry name" value="HECT"/>
    <property type="match status" value="1"/>
</dbReference>
<evidence type="ECO:0000313" key="16">
    <source>
        <dbReference type="Proteomes" id="UP000812287"/>
    </source>
</evidence>
<feature type="region of interest" description="Disordered" evidence="12">
    <location>
        <begin position="1299"/>
        <end position="1350"/>
    </location>
</feature>
<dbReference type="PROSITE" id="PS50237">
    <property type="entry name" value="HECT"/>
    <property type="match status" value="1"/>
</dbReference>
<dbReference type="Gene3D" id="3.90.1750.10">
    <property type="entry name" value="Hect, E3 ligase catalytic domains"/>
    <property type="match status" value="1"/>
</dbReference>
<feature type="compositionally biased region" description="Acidic residues" evidence="12">
    <location>
        <begin position="2065"/>
        <end position="2092"/>
    </location>
</feature>
<dbReference type="Pfam" id="PF14377">
    <property type="entry name" value="UBM"/>
    <property type="match status" value="3"/>
</dbReference>
<feature type="compositionally biased region" description="Acidic residues" evidence="12">
    <location>
        <begin position="2121"/>
        <end position="2130"/>
    </location>
</feature>
<keyword evidence="6" id="KW-0808">Transferase</keyword>
<dbReference type="GO" id="GO:0061630">
    <property type="term" value="F:ubiquitin protein ligase activity"/>
    <property type="evidence" value="ECO:0007669"/>
    <property type="project" value="UniProtKB-EC"/>
</dbReference>
<protein>
    <recommendedName>
        <fullName evidence="4">HECT-type E3 ubiquitin transferase</fullName>
        <ecNumber evidence="4">2.3.2.26</ecNumber>
    </recommendedName>
</protein>
<dbReference type="GO" id="GO:0051028">
    <property type="term" value="P:mRNA transport"/>
    <property type="evidence" value="ECO:0007669"/>
    <property type="project" value="UniProtKB-KW"/>
</dbReference>
<feature type="compositionally biased region" description="Acidic residues" evidence="12">
    <location>
        <begin position="1977"/>
        <end position="1988"/>
    </location>
</feature>
<keyword evidence="5" id="KW-0813">Transport</keyword>
<evidence type="ECO:0000259" key="14">
    <source>
        <dbReference type="PROSITE" id="PS50237"/>
    </source>
</evidence>
<name>A0A9P8AVV8_9AGAR</name>
<feature type="compositionally biased region" description="Basic and acidic residues" evidence="12">
    <location>
        <begin position="2569"/>
        <end position="2579"/>
    </location>
</feature>
<keyword evidence="9" id="KW-0539">Nucleus</keyword>
<dbReference type="SUPFAM" id="SSF48371">
    <property type="entry name" value="ARM repeat"/>
    <property type="match status" value="2"/>
</dbReference>
<sequence>MKILHKSKRAVPPPPPVAELIAKLQNTPNDELPKTLGDIVVWKWQRSDLNAWIKVLNKFDAILEELIRDYTIDKLQISPFTIESRSLLTEILRFERLLLENSTNRKMFNSYDRLNSLLFTSDLDILILTLKLVLRPSQQYSAQPSVSQALNISTPRLQSLAKRWPHLREYGVGLVDLSVGNDTSDVEALPVEARKVHFTYYRTDAGSGSDKAKGMDTDVPEASSSQPKTAPPGAVSIHIDESTLQSKSEMEILADTIEKYSVPDSEKFELLCRIRAAVVLRKGKEDDREKLVIIRLLAIAIFGHTHPEAQATSSIFLYEPDLITHVAELLQADKGIPIAVQTAAISALDALARYRSKIQEVLTSVNAGVNHGILMGLLRKTVGDIANPGSSVPNSFAEALLSFVTFIASHASGGNMVVGAGLIPLLIQILENRIPDRLSVLSKTMQLVDNVLYSFTNAFNLFCTSRGVDTLVERIEFEISFNVKEHGDHQKSREIYGSHSEIPVARAAVLKHILRSMHRMMQSSGTSEGLRGLIDTSILKSIKKIIEYRGLFGASVLPIAINIMATFVHNEPTSLAVIQEAGLPEAFYKAIELGLEPAIEVIQAIPNAIGALCLNEVGQAQLTARPSIIPSIFSIFTSDRHLKVLLEKENAVLIGTAIDELVRHHPLLKGPVFDSLRATLSKIENLGNAFEPPEEVKQWYKLVAVSTVTPSSDEDVTMEDVQIGGQASIPAPRTAEDKKLSEEGVQKAHDNHIVSFIDVLGRFLEGLFQHTPHCRDFISSTDGLASLGRLTALPCLPYDFANSLASDSMVQVMRTMTEVATSETLLHLAKLVKESLELTQNFWGALEDKSKLLQFVELASEEEVNANYYFRNLVTLHVRITLLSDVFATAGYAHGRAAIGLLQTLMSSTAPQVVKDLGALHRTSIWENIVLKVGLAAKGIDVLQTPTLSPLERSPDQTAIGLPDTAGPAPSAGTNGTVDDAQSGVPPSSVSKEPEIPKAGSPREQNATALKHLTHGLPSSLAPFFQAMVKMFHARRTPDPAQRKQMAESSAVVADILLKHLNVENLGDKTSTFAYYAIILGLMTMLLVDERTTTSTLHTVQVLALYRAGGLEAVFEVCRSFTSSIESIAPIREEARSEAEASELSHAYGGLKVALHLLHPLISSKPLFDSGQTALLVSRDVRESEPEYFEPHNFLVRLRTACLPFLRGVWEAPWLIQAPLFVSRFVVQSVLELINGDNEETKGESELGSLPTGITRASGLDENRIRQLTDMGFPRSAAERALTRTHNNVNAATELLLAHPFPFPPDPEPATRPASSEALAPLAQSDDSNAAPESSDAASTPLPETPTGKMNEDWQKELNEAREPLKAGISRQALLLVDEHLSLIFDLHVAFIRPSSVHQRKAVQDLVDDIKSFSPYAYDVQEQPLANRCRLLALVLCETPSSLNPELRAALMDSLLALLLSNPVSINPDHPSIPRWLAAHLLVTEALFTLADEPRSITVPKEGEPVVPEPVSTGPPLTEARTIVFDFCLRLLAIPDLPSDELLSTLRLLVLLTRDHTVASHFVSRDGLDMLFRRLRTSAVNGSSSYIATILRHLVEDVSVVNKIMHQSIKRYFTQLRGRPSEPSTYVRNCSAMALRNSELFIEATKSLCQLESPYSSNPHLSLRSEVADDKATANVDADMQVDGPAAAVKSSDSAAATMHFLIGELMATCRTAAEKEEVDGQKASDGTDAELSGSDVKDKTQYMCFLMQCLTELLFSYDACKSAFLSYSPKKSRSHGKETVNKSRTMTLHFFLSDLVAYETINPQPDTDCRRRMQVCNWAMSVLVALCIDSSSTYEPKDVPSLLVSVRKTVLDAIGKSIKDLPVSDSLEARYGRLLALADLCHRLLTVRFNNSSSRKQHDEGPTHVAKVMLEKNFVSTLTSALSEVDLNYPNVRGLVISILRPLEQLTKIAIKMSRTTSKGRDVIDETKAESVVSMDSDDSEEPEETREETPDLYRNSALGIYGGEMEDVHFNGEDDMHEDDDDDDDDDEEMDFADETGSEDTSNTADEGDDDDLEEQVPRGDGWEPDEEEDEEDLVHNEDEDDNDEEDEDEDHRGDGIEGAEGDEEMIWQDIHGVNPDNGGDDGDDEDEVAGPIQIIHEDDEDEPEMVSDDEEFGQEMELEGHDFVGDIFGFSDNINDGAGVFVPRRHRSSADDNVQVFGRARSGAAPPPEATTHPLLLDASTGNRSLTSQSRLSRQQPRIISDGNSELLQTIEQLVGGGAVQLFHHIMTRGRGGGGPETIRLDVPSGTLMNLDRGYLQRRPGPVISASVRVERGSRSNHGNARDLDPLLTLQRWTEEVKILHGEFVAERVGKLANHIFLALLPAAIESAKQAKIREEALTREREAQANAEAADKEAKEEQTAKEEAGTQTTLSQSQSISQELLQSISVSAAVQEDHPMDDANPTIDTDTEMIDGTTQTPAPAVESEPSSAPNSESNAGPGHASSSQAEAPTRVTVLINGNVVDITDTGIDPTFLEALPDDMREEVLNQHVRDQRAARIERPPDSQISVEFLDALPPELRAEIIQQEAVERSRRRAEDAEPQDVGPGPVDIDPASFIASLDPTLRQAILLDQDDGFIQSLPSHMIAEAGVYRDHQPRRFHIGANSSLRPTSGSSAPRKFSPQHDAIQLLDRQGIAILVRLLFFPHVLRKSLLFKVLVNLCENSKTRTELFNLLLNILQDGTGDLSAVDKSFAQMSFRNSKPQRALGKQKSGSDFVTALTLPNVPSEAIPDLIAQRCLDALVYIVTANQMASLFFLTEHEVPAGLRRAASKKGKGKEKQMPQSHYPIVLLLGLLDRQSLLRTPSIVESVVGLLATVTRPLTSIKDNKKLPDSDPSSAESQGQSSQSQLPETVEGSAVALEATNPTGTSDIIPEPSASTGAIKDKNLSIEAVEEKILVANPPQIPHGVLRFIVNILTVGECSARTFQQSLALIQHLSNIPDARDVIAQELRSKAQEFGQSLLDDLDELVTALLSAQGDVLISSVASKFSAPSSTQAKLLRVLKTIDYMYSPRPSAANEGHNDTEKVQSIYESFRFTPLWKRLGDCLAVIEEKSDMEHVATVLLPLIEALMVVCKYVGPKASSSGVARALRATSSPKSPTTPSEAMEDLFVTFTDAHRKVLNVMVRNNPSLMSGSFSLLVHNPRVLDFDNKRNYFSQQLHRRPHTRDHHSTLQLNVRRARVFEDSFQHLQRKTGDQIKYGKLSIRFYDEEGVDAGGLTREWFQILARQMFDPNNALFQPCAADKLTYQPNKNSWVNPEHLSFFKFVGRVIGKAIYDGRLLDAYFARSLYRQLLGKPVDYKDVEWVDPEYYNSLCWILENDPTLLELTFSVEADEFGVNRIVPLKEDGEGIPVTQENKREFVQLSAQYRLYSSIKDQIEHLLNGFYEIIPKDLVTIFNEQELELLISGTPDIDVDEWRAATEYNGYTSSDPNIVWWWRALKSFNRDERAKVLSFATGTSRVPLNGFNDLQGVQGVQKFSIHRAYGESDRLPQAHTCFNQIDLPQYSSYEMLRQQVLLAISEGGEGFGFV</sequence>
<feature type="compositionally biased region" description="Basic and acidic residues" evidence="12">
    <location>
        <begin position="2384"/>
        <end position="2408"/>
    </location>
</feature>
<dbReference type="InterPro" id="IPR016024">
    <property type="entry name" value="ARM-type_fold"/>
</dbReference>
<evidence type="ECO:0000256" key="8">
    <source>
        <dbReference type="ARBA" id="ARBA00022816"/>
    </source>
</evidence>
<feature type="region of interest" description="Disordered" evidence="12">
    <location>
        <begin position="1239"/>
        <end position="1258"/>
    </location>
</feature>
<feature type="compositionally biased region" description="Acidic residues" evidence="12">
    <location>
        <begin position="2017"/>
        <end position="2040"/>
    </location>
</feature>
<dbReference type="GO" id="GO:0000209">
    <property type="term" value="P:protein polyubiquitination"/>
    <property type="evidence" value="ECO:0007669"/>
    <property type="project" value="TreeGrafter"/>
</dbReference>
<feature type="compositionally biased region" description="Pro residues" evidence="12">
    <location>
        <begin position="1301"/>
        <end position="1310"/>
    </location>
</feature>
<dbReference type="Gene3D" id="1.25.10.10">
    <property type="entry name" value="Leucine-rich Repeat Variant"/>
    <property type="match status" value="1"/>
</dbReference>
<feature type="compositionally biased region" description="Polar residues" evidence="12">
    <location>
        <begin position="1325"/>
        <end position="1338"/>
    </location>
</feature>
<dbReference type="FunFam" id="3.90.1750.10:FF:000003">
    <property type="entry name" value="E3 ubiquitin-protein ligase UPL1"/>
    <property type="match status" value="1"/>
</dbReference>
<dbReference type="SMART" id="SM00165">
    <property type="entry name" value="UBA"/>
    <property type="match status" value="1"/>
</dbReference>
<dbReference type="Pfam" id="PF06012">
    <property type="entry name" value="DUF908"/>
    <property type="match status" value="1"/>
</dbReference>
<comment type="catalytic activity">
    <reaction evidence="1">
        <text>S-ubiquitinyl-[E2 ubiquitin-conjugating enzyme]-L-cysteine + [acceptor protein]-L-lysine = [E2 ubiquitin-conjugating enzyme]-L-cysteine + N(6)-ubiquitinyl-[acceptor protein]-L-lysine.</text>
        <dbReference type="EC" id="2.3.2.26"/>
    </reaction>
</comment>
<dbReference type="Gene3D" id="1.10.8.10">
    <property type="entry name" value="DNA helicase RuvA subunit, C-terminal domain"/>
    <property type="match status" value="1"/>
</dbReference>
<feature type="compositionally biased region" description="Low complexity" evidence="12">
    <location>
        <begin position="2409"/>
        <end position="2420"/>
    </location>
</feature>
<feature type="compositionally biased region" description="Low complexity" evidence="12">
    <location>
        <begin position="2872"/>
        <end position="2887"/>
    </location>
</feature>
<proteinExistence type="inferred from homology"/>
<dbReference type="InterPro" id="IPR050409">
    <property type="entry name" value="E3_ubiq-protein_ligase"/>
</dbReference>
<reference evidence="15" key="1">
    <citation type="submission" date="2020-11" db="EMBL/GenBank/DDBJ databases">
        <title>Adaptations for nitrogen fixation in a non-lichenized fungal sporocarp promotes dispersal by wood-feeding termites.</title>
        <authorList>
            <consortium name="DOE Joint Genome Institute"/>
            <person name="Koch R.A."/>
            <person name="Yoon G."/>
            <person name="Arayal U."/>
            <person name="Lail K."/>
            <person name="Amirebrahimi M."/>
            <person name="Labutti K."/>
            <person name="Lipzen A."/>
            <person name="Riley R."/>
            <person name="Barry K."/>
            <person name="Henrissat B."/>
            <person name="Grigoriev I.V."/>
            <person name="Herr J.R."/>
            <person name="Aime M.C."/>
        </authorList>
    </citation>
    <scope>NUCLEOTIDE SEQUENCE</scope>
    <source>
        <strain evidence="15">MCA 3950</strain>
    </source>
</reference>
<dbReference type="InterPro" id="IPR000569">
    <property type="entry name" value="HECT_dom"/>
</dbReference>
<feature type="compositionally biased region" description="Low complexity" evidence="12">
    <location>
        <begin position="2461"/>
        <end position="2479"/>
    </location>
</feature>
<feature type="region of interest" description="Disordered" evidence="12">
    <location>
        <begin position="206"/>
        <end position="234"/>
    </location>
</feature>
<dbReference type="Pfam" id="PF06025">
    <property type="entry name" value="DUF913"/>
    <property type="match status" value="1"/>
</dbReference>
<dbReference type="SUPFAM" id="SSF46934">
    <property type="entry name" value="UBA-like"/>
    <property type="match status" value="1"/>
</dbReference>
<dbReference type="InterPro" id="IPR009060">
    <property type="entry name" value="UBA-like_sf"/>
</dbReference>
<feature type="region of interest" description="Disordered" evidence="12">
    <location>
        <begin position="2009"/>
        <end position="2130"/>
    </location>
</feature>
<evidence type="ECO:0000256" key="2">
    <source>
        <dbReference type="ARBA" id="ARBA00004123"/>
    </source>
</evidence>
<dbReference type="OrthoDB" id="8068875at2759"/>
<comment type="pathway">
    <text evidence="3">Protein modification; protein ubiquitination.</text>
</comment>
<dbReference type="GO" id="GO:0005737">
    <property type="term" value="C:cytoplasm"/>
    <property type="evidence" value="ECO:0007669"/>
    <property type="project" value="TreeGrafter"/>
</dbReference>
<feature type="region of interest" description="Disordered" evidence="12">
    <location>
        <begin position="1958"/>
        <end position="1996"/>
    </location>
</feature>
<evidence type="ECO:0000256" key="6">
    <source>
        <dbReference type="ARBA" id="ARBA00022679"/>
    </source>
</evidence>
<feature type="region of interest" description="Disordered" evidence="12">
    <location>
        <begin position="2434"/>
        <end position="2490"/>
    </location>
</feature>
<gene>
    <name evidence="15" type="ORF">BT62DRAFT_588771</name>
</gene>
<comment type="subcellular location">
    <subcellularLocation>
        <location evidence="2">Nucleus</location>
    </subcellularLocation>
</comment>
<evidence type="ECO:0000256" key="11">
    <source>
        <dbReference type="PROSITE-ProRule" id="PRU00104"/>
    </source>
</evidence>
<dbReference type="Gene3D" id="3.30.2160.10">
    <property type="entry name" value="Hect, E3 ligase catalytic domain"/>
    <property type="match status" value="1"/>
</dbReference>
<evidence type="ECO:0000256" key="5">
    <source>
        <dbReference type="ARBA" id="ARBA00022448"/>
    </source>
</evidence>
<evidence type="ECO:0000256" key="1">
    <source>
        <dbReference type="ARBA" id="ARBA00000885"/>
    </source>
</evidence>
<evidence type="ECO:0000259" key="13">
    <source>
        <dbReference type="PROSITE" id="PS50030"/>
    </source>
</evidence>
<dbReference type="CDD" id="cd14297">
    <property type="entry name" value="UBA2_spUBP14_like"/>
    <property type="match status" value="1"/>
</dbReference>
<dbReference type="FunFam" id="3.30.2410.10:FF:000004">
    <property type="entry name" value="E3 ubiquitin-protein ligase HUWE1, variant"/>
    <property type="match status" value="1"/>
</dbReference>
<dbReference type="InterPro" id="IPR010314">
    <property type="entry name" value="E3_Ub_ligase_DUF913"/>
</dbReference>
<dbReference type="Gene3D" id="3.30.2410.10">
    <property type="entry name" value="Hect, E3 ligase catalytic domain"/>
    <property type="match status" value="1"/>
</dbReference>
<dbReference type="FunFam" id="3.30.2160.10:FF:000001">
    <property type="entry name" value="E3 ubiquitin-protein ligase NEDD4-like"/>
    <property type="match status" value="1"/>
</dbReference>
<dbReference type="PANTHER" id="PTHR11254:SF67">
    <property type="entry name" value="E3 UBIQUITIN-PROTEIN LIGASE HUWE1"/>
    <property type="match status" value="1"/>
</dbReference>
<accession>A0A9P8AVV8</accession>
<keyword evidence="8" id="KW-0509">mRNA transport</keyword>
<dbReference type="GO" id="GO:0006511">
    <property type="term" value="P:ubiquitin-dependent protein catabolic process"/>
    <property type="evidence" value="ECO:0007669"/>
    <property type="project" value="TreeGrafter"/>
</dbReference>
<dbReference type="InterPro" id="IPR025527">
    <property type="entry name" value="HUWE1/Rev1_UBM"/>
</dbReference>
<evidence type="ECO:0000313" key="15">
    <source>
        <dbReference type="EMBL" id="KAG7449511.1"/>
    </source>
</evidence>
<evidence type="ECO:0000256" key="10">
    <source>
        <dbReference type="ARBA" id="ARBA00034494"/>
    </source>
</evidence>
<feature type="compositionally biased region" description="Acidic residues" evidence="12">
    <location>
        <begin position="2048"/>
        <end position="2057"/>
    </location>
</feature>
<feature type="region of interest" description="Disordered" evidence="12">
    <location>
        <begin position="947"/>
        <end position="1004"/>
    </location>
</feature>
<feature type="compositionally biased region" description="Acidic residues" evidence="12">
    <location>
        <begin position="2100"/>
        <end position="2109"/>
    </location>
</feature>
<dbReference type="InterPro" id="IPR011989">
    <property type="entry name" value="ARM-like"/>
</dbReference>
<feature type="compositionally biased region" description="Low complexity" evidence="12">
    <location>
        <begin position="2227"/>
        <end position="2240"/>
    </location>
</feature>
<evidence type="ECO:0000256" key="3">
    <source>
        <dbReference type="ARBA" id="ARBA00004906"/>
    </source>
</evidence>
<organism evidence="15 16">
    <name type="scientific">Guyanagaster necrorhizus</name>
    <dbReference type="NCBI Taxonomy" id="856835"/>
    <lineage>
        <taxon>Eukaryota</taxon>
        <taxon>Fungi</taxon>
        <taxon>Dikarya</taxon>
        <taxon>Basidiomycota</taxon>
        <taxon>Agaricomycotina</taxon>
        <taxon>Agaricomycetes</taxon>
        <taxon>Agaricomycetidae</taxon>
        <taxon>Agaricales</taxon>
        <taxon>Marasmiineae</taxon>
        <taxon>Physalacriaceae</taxon>
        <taxon>Guyanagaster</taxon>
    </lineage>
</organism>
<comment type="caution">
    <text evidence="15">The sequence shown here is derived from an EMBL/GenBank/DDBJ whole genome shotgun (WGS) entry which is preliminary data.</text>
</comment>
<dbReference type="GO" id="GO:0005634">
    <property type="term" value="C:nucleus"/>
    <property type="evidence" value="ECO:0007669"/>
    <property type="project" value="UniProtKB-SubCell"/>
</dbReference>